<dbReference type="InterPro" id="IPR041633">
    <property type="entry name" value="Polbeta"/>
</dbReference>
<reference evidence="2 3" key="1">
    <citation type="journal article" date="2016" name="Nat. Commun.">
        <title>Thousands of microbial genomes shed light on interconnected biogeochemical processes in an aquifer system.</title>
        <authorList>
            <person name="Anantharaman K."/>
            <person name="Brown C.T."/>
            <person name="Hug L.A."/>
            <person name="Sharon I."/>
            <person name="Castelle C.J."/>
            <person name="Probst A.J."/>
            <person name="Thomas B.C."/>
            <person name="Singh A."/>
            <person name="Wilkins M.J."/>
            <person name="Karaoz U."/>
            <person name="Brodie E.L."/>
            <person name="Williams K.H."/>
            <person name="Hubbard S.S."/>
            <person name="Banfield J.F."/>
        </authorList>
    </citation>
    <scope>NUCLEOTIDE SEQUENCE [LARGE SCALE GENOMIC DNA]</scope>
</reference>
<comment type="caution">
    <text evidence="2">The sequence shown here is derived from an EMBL/GenBank/DDBJ whole genome shotgun (WGS) entry which is preliminary data.</text>
</comment>
<dbReference type="SUPFAM" id="SSF81301">
    <property type="entry name" value="Nucleotidyltransferase"/>
    <property type="match status" value="1"/>
</dbReference>
<evidence type="ECO:0000259" key="1">
    <source>
        <dbReference type="Pfam" id="PF18765"/>
    </source>
</evidence>
<gene>
    <name evidence="2" type="ORF">A2140_08555</name>
</gene>
<dbReference type="Proteomes" id="UP000178379">
    <property type="component" value="Unassembled WGS sequence"/>
</dbReference>
<organism evidence="2 3">
    <name type="scientific">Candidatus Muproteobacteria bacterium RBG_16_62_13</name>
    <dbReference type="NCBI Taxonomy" id="1817756"/>
    <lineage>
        <taxon>Bacteria</taxon>
        <taxon>Pseudomonadati</taxon>
        <taxon>Pseudomonadota</taxon>
        <taxon>Candidatus Muproteobacteria</taxon>
    </lineage>
</organism>
<protein>
    <recommendedName>
        <fullName evidence="1">Polymerase beta nucleotidyltransferase domain-containing protein</fullName>
    </recommendedName>
</protein>
<dbReference type="CDD" id="cd05403">
    <property type="entry name" value="NT_KNTase_like"/>
    <property type="match status" value="1"/>
</dbReference>
<dbReference type="InterPro" id="IPR043519">
    <property type="entry name" value="NT_sf"/>
</dbReference>
<proteinExistence type="predicted"/>
<dbReference type="Gene3D" id="3.30.460.10">
    <property type="entry name" value="Beta Polymerase, domain 2"/>
    <property type="match status" value="1"/>
</dbReference>
<dbReference type="PANTHER" id="PTHR33933">
    <property type="entry name" value="NUCLEOTIDYLTRANSFERASE"/>
    <property type="match status" value="1"/>
</dbReference>
<accession>A0A1F6T387</accession>
<evidence type="ECO:0000313" key="2">
    <source>
        <dbReference type="EMBL" id="OGI39630.1"/>
    </source>
</evidence>
<dbReference type="InterPro" id="IPR052548">
    <property type="entry name" value="Type_VII_TA_antitoxin"/>
</dbReference>
<dbReference type="PANTHER" id="PTHR33933:SF1">
    <property type="entry name" value="PROTEIN ADENYLYLTRANSFERASE MNTA-RELATED"/>
    <property type="match status" value="1"/>
</dbReference>
<name>A0A1F6T387_9PROT</name>
<dbReference type="EMBL" id="MFSQ01000092">
    <property type="protein sequence ID" value="OGI39630.1"/>
    <property type="molecule type" value="Genomic_DNA"/>
</dbReference>
<dbReference type="AlphaFoldDB" id="A0A1F6T387"/>
<evidence type="ECO:0000313" key="3">
    <source>
        <dbReference type="Proteomes" id="UP000178379"/>
    </source>
</evidence>
<dbReference type="Pfam" id="PF18765">
    <property type="entry name" value="Polbeta"/>
    <property type="match status" value="1"/>
</dbReference>
<feature type="domain" description="Polymerase beta nucleotidyltransferase" evidence="1">
    <location>
        <begin position="21"/>
        <end position="81"/>
    </location>
</feature>
<sequence>MKPLVHAALKVKDRKAIEAAANLLRRDFPVEHVILYGSKATGADDAESDIDLLVLTARPLGWKERNAITDALFDLELEYGVVISTLVVPTREWDEGRYAILPIRDEVDRYGVAA</sequence>